<dbReference type="Gene3D" id="3.10.280.10">
    <property type="entry name" value="Mitochondrial glycoprotein"/>
    <property type="match status" value="1"/>
</dbReference>
<dbReference type="GO" id="GO:0005759">
    <property type="term" value="C:mitochondrial matrix"/>
    <property type="evidence" value="ECO:0007669"/>
    <property type="project" value="InterPro"/>
</dbReference>
<dbReference type="PANTHER" id="PTHR10826">
    <property type="entry name" value="COMPLEMENT COMPONENT 1"/>
    <property type="match status" value="1"/>
</dbReference>
<dbReference type="Proteomes" id="UP000284842">
    <property type="component" value="Unassembled WGS sequence"/>
</dbReference>
<dbReference type="FunCoup" id="A0A409VTY9">
    <property type="interactions" value="102"/>
</dbReference>
<dbReference type="EMBL" id="NHTK01005975">
    <property type="protein sequence ID" value="PPQ69760.1"/>
    <property type="molecule type" value="Genomic_DNA"/>
</dbReference>
<dbReference type="OrthoDB" id="278212at2759"/>
<dbReference type="InParanoid" id="A0A409VTY9"/>
<evidence type="ECO:0000313" key="2">
    <source>
        <dbReference type="Proteomes" id="UP000284842"/>
    </source>
</evidence>
<keyword evidence="2" id="KW-1185">Reference proteome</keyword>
<dbReference type="AlphaFoldDB" id="A0A409VTY9"/>
<comment type="caution">
    <text evidence="1">The sequence shown here is derived from an EMBL/GenBank/DDBJ whole genome shotgun (WGS) entry which is preliminary data.</text>
</comment>
<organism evidence="1 2">
    <name type="scientific">Panaeolus cyanescens</name>
    <dbReference type="NCBI Taxonomy" id="181874"/>
    <lineage>
        <taxon>Eukaryota</taxon>
        <taxon>Fungi</taxon>
        <taxon>Dikarya</taxon>
        <taxon>Basidiomycota</taxon>
        <taxon>Agaricomycotina</taxon>
        <taxon>Agaricomycetes</taxon>
        <taxon>Agaricomycetidae</taxon>
        <taxon>Agaricales</taxon>
        <taxon>Agaricineae</taxon>
        <taxon>Galeropsidaceae</taxon>
        <taxon>Panaeolus</taxon>
    </lineage>
</organism>
<accession>A0A409VTY9</accession>
<evidence type="ECO:0000313" key="1">
    <source>
        <dbReference type="EMBL" id="PPQ69760.1"/>
    </source>
</evidence>
<dbReference type="InterPro" id="IPR003428">
    <property type="entry name" value="MAM33"/>
</dbReference>
<protein>
    <recommendedName>
        <fullName evidence="3">Mitochondrial glyco protein</fullName>
    </recommendedName>
</protein>
<reference evidence="1 2" key="1">
    <citation type="journal article" date="2018" name="Evol. Lett.">
        <title>Horizontal gene cluster transfer increased hallucinogenic mushroom diversity.</title>
        <authorList>
            <person name="Reynolds H.T."/>
            <person name="Vijayakumar V."/>
            <person name="Gluck-Thaler E."/>
            <person name="Korotkin H.B."/>
            <person name="Matheny P.B."/>
            <person name="Slot J.C."/>
        </authorList>
    </citation>
    <scope>NUCLEOTIDE SEQUENCE [LARGE SCALE GENOMIC DNA]</scope>
    <source>
        <strain evidence="1 2">2629</strain>
    </source>
</reference>
<evidence type="ECO:0008006" key="3">
    <source>
        <dbReference type="Google" id="ProtNLM"/>
    </source>
</evidence>
<gene>
    <name evidence="1" type="ORF">CVT24_002972</name>
</gene>
<dbReference type="SUPFAM" id="SSF54529">
    <property type="entry name" value="Mitochondrial glycoprotein MAM33-like"/>
    <property type="match status" value="1"/>
</dbReference>
<proteinExistence type="predicted"/>
<sequence>MSAFAALRTVARAQAIKPARMVAGMRVSLLSTVARPSLVSSNVLSRIGLRAFSASAGRFGSGTTDVALSQKLQEEIKYEQENATETQTPEGIKSFLEQGVWSIEDVRGNDEVTLTRKFGDENIRIMFSIADITEENLLDEAENESEEDIVAPAAIRASVSITKASAPGCINVDLFCQEDTFVIENISFYDSAKLGTELTAEADWQRRGVYIGPQFETLDQAVQDEFEKYLNERGINESLAAFIPEYATHKEQQEYVKWLGKVRSFVDA</sequence>
<dbReference type="InterPro" id="IPR036561">
    <property type="entry name" value="MAM33_sf"/>
</dbReference>
<dbReference type="Pfam" id="PF02330">
    <property type="entry name" value="MAM33"/>
    <property type="match status" value="1"/>
</dbReference>
<name>A0A409VTY9_9AGAR</name>
<dbReference type="STRING" id="181874.A0A409VTY9"/>
<dbReference type="PANTHER" id="PTHR10826:SF1">
    <property type="entry name" value="COMPLEMENT COMPONENT 1 Q SUBCOMPONENT-BINDING PROTEIN, MITOCHONDRIAL"/>
    <property type="match status" value="1"/>
</dbReference>
<dbReference type="GO" id="GO:0042256">
    <property type="term" value="P:cytosolic ribosome assembly"/>
    <property type="evidence" value="ECO:0007669"/>
    <property type="project" value="TreeGrafter"/>
</dbReference>